<dbReference type="EMBL" id="PGCK01000001">
    <property type="protein sequence ID" value="MCD1293518.1"/>
    <property type="molecule type" value="Genomic_DNA"/>
</dbReference>
<reference evidence="1 2" key="1">
    <citation type="submission" date="2017-11" db="EMBL/GenBank/DDBJ databases">
        <title>Isolation and Characterization of Family Methanocellaceae Species from Potential Methane Hydrate Area Offshore Southwestern Taiwan.</title>
        <authorList>
            <person name="Zhang W.-L."/>
            <person name="Chen W.-C."/>
            <person name="Lai M.-C."/>
            <person name="Chen S.-C."/>
        </authorList>
    </citation>
    <scope>NUCLEOTIDE SEQUENCE [LARGE SCALE GENOMIC DNA]</scope>
    <source>
        <strain evidence="1 2">CWC-04</strain>
    </source>
</reference>
<accession>A0AAP2W4M0</accession>
<organism evidence="1 2">
    <name type="scientific">Methanooceanicella nereidis</name>
    <dbReference type="NCBI Taxonomy" id="2052831"/>
    <lineage>
        <taxon>Archaea</taxon>
        <taxon>Methanobacteriati</taxon>
        <taxon>Methanobacteriota</taxon>
        <taxon>Stenosarchaea group</taxon>
        <taxon>Methanomicrobia</taxon>
        <taxon>Methanocellales</taxon>
        <taxon>Methanocellaceae</taxon>
        <taxon>Methanooceanicella</taxon>
    </lineage>
</organism>
<evidence type="ECO:0000313" key="1">
    <source>
        <dbReference type="EMBL" id="MCD1293518.1"/>
    </source>
</evidence>
<protein>
    <submittedName>
        <fullName evidence="1">Uncharacterized protein</fullName>
    </submittedName>
</protein>
<comment type="caution">
    <text evidence="1">The sequence shown here is derived from an EMBL/GenBank/DDBJ whole genome shotgun (WGS) entry which is preliminary data.</text>
</comment>
<gene>
    <name evidence="1" type="ORF">CUJ83_00720</name>
</gene>
<evidence type="ECO:0000313" key="2">
    <source>
        <dbReference type="Proteomes" id="UP001320159"/>
    </source>
</evidence>
<name>A0AAP2W4M0_9EURY</name>
<sequence>MQFINMPQISGKNTYYTYKVSIRTDINLSEKITDFEKLIKIISSNRLIDFEDPSKKGFVAYQFDNDGPIENSTPIEKSTVQNMLVVKHIEKKVIKNKPLPQEIIDLKKEKDIPENARNLLEKFIKREYIRTIPQDFIFIPGDSVTLIFPSNNCENTLTYQLVPYLGDIFDIVPDINTRRINHDLLEWLTWKVKRTNNGALGDIYISEIQTYDSNARGNDGDLNIKIPHIEQNMYAMLSMGLCQGCKGVDVTLSYNKGVYRFILRPEGSYTPIWTATQAYDTDNSKVNKILTIRDISLKIIPYLYKKYVEDKHNWDNEKGSIQDNLLEQVRKKIEV</sequence>
<proteinExistence type="predicted"/>
<dbReference type="Proteomes" id="UP001320159">
    <property type="component" value="Unassembled WGS sequence"/>
</dbReference>
<keyword evidence="2" id="KW-1185">Reference proteome</keyword>
<dbReference type="AlphaFoldDB" id="A0AAP2W4M0"/>